<keyword evidence="2" id="KW-0067">ATP-binding</keyword>
<organism evidence="4 5">
    <name type="scientific">Syntrophomonas wolfei subsp. wolfei (strain DSM 2245B / Goettingen)</name>
    <dbReference type="NCBI Taxonomy" id="335541"/>
    <lineage>
        <taxon>Bacteria</taxon>
        <taxon>Bacillati</taxon>
        <taxon>Bacillota</taxon>
        <taxon>Clostridia</taxon>
        <taxon>Eubacteriales</taxon>
        <taxon>Syntrophomonadaceae</taxon>
        <taxon>Syntrophomonas</taxon>
    </lineage>
</organism>
<dbReference type="eggNOG" id="COG1131">
    <property type="taxonomic scope" value="Bacteria"/>
</dbReference>
<dbReference type="SUPFAM" id="SSF52540">
    <property type="entry name" value="P-loop containing nucleoside triphosphate hydrolases"/>
    <property type="match status" value="1"/>
</dbReference>
<dbReference type="PANTHER" id="PTHR43038:SF7">
    <property type="entry name" value="ABC TRANSPORT SYSTEM ATP-BINDING PROTEIN"/>
    <property type="match status" value="1"/>
</dbReference>
<dbReference type="InterPro" id="IPR003593">
    <property type="entry name" value="AAA+_ATPase"/>
</dbReference>
<dbReference type="GO" id="GO:0016887">
    <property type="term" value="F:ATP hydrolysis activity"/>
    <property type="evidence" value="ECO:0007669"/>
    <property type="project" value="InterPro"/>
</dbReference>
<dbReference type="RefSeq" id="WP_011639641.1">
    <property type="nucleotide sequence ID" value="NC_008346.1"/>
</dbReference>
<dbReference type="InterPro" id="IPR027417">
    <property type="entry name" value="P-loop_NTPase"/>
</dbReference>
<evidence type="ECO:0000313" key="4">
    <source>
        <dbReference type="EMBL" id="ABI67532.1"/>
    </source>
</evidence>
<proteinExistence type="predicted"/>
<dbReference type="EMBL" id="CP000448">
    <property type="protein sequence ID" value="ABI67532.1"/>
    <property type="molecule type" value="Genomic_DNA"/>
</dbReference>
<accession>Q0B0H2</accession>
<dbReference type="SMART" id="SM00382">
    <property type="entry name" value="AAA"/>
    <property type="match status" value="1"/>
</dbReference>
<name>Q0B0H2_SYNWW</name>
<dbReference type="Pfam" id="PF00005">
    <property type="entry name" value="ABC_tran"/>
    <property type="match status" value="1"/>
</dbReference>
<dbReference type="OrthoDB" id="1786288at2"/>
<evidence type="ECO:0000313" key="5">
    <source>
        <dbReference type="Proteomes" id="UP000001968"/>
    </source>
</evidence>
<keyword evidence="5" id="KW-1185">Reference proteome</keyword>
<gene>
    <name evidence="4" type="ordered locus">Swol_0180</name>
</gene>
<feature type="domain" description="ABC transporter" evidence="3">
    <location>
        <begin position="8"/>
        <end position="232"/>
    </location>
</feature>
<dbReference type="Gene3D" id="3.40.50.300">
    <property type="entry name" value="P-loop containing nucleotide triphosphate hydrolases"/>
    <property type="match status" value="1"/>
</dbReference>
<protein>
    <submittedName>
        <fullName evidence="4">ABC transporter related</fullName>
    </submittedName>
</protein>
<dbReference type="PROSITE" id="PS50893">
    <property type="entry name" value="ABC_TRANSPORTER_2"/>
    <property type="match status" value="1"/>
</dbReference>
<keyword evidence="1" id="KW-0547">Nucleotide-binding</keyword>
<dbReference type="KEGG" id="swo:Swol_0180"/>
<dbReference type="GO" id="GO:0005524">
    <property type="term" value="F:ATP binding"/>
    <property type="evidence" value="ECO:0007669"/>
    <property type="project" value="UniProtKB-KW"/>
</dbReference>
<evidence type="ECO:0000256" key="2">
    <source>
        <dbReference type="ARBA" id="ARBA00022840"/>
    </source>
</evidence>
<reference evidence="5" key="1">
    <citation type="journal article" date="2010" name="Environ. Microbiol.">
        <title>The genome of Syntrophomonas wolfei: new insights into syntrophic metabolism and biohydrogen production.</title>
        <authorList>
            <person name="Sieber J.R."/>
            <person name="Sims D.R."/>
            <person name="Han C."/>
            <person name="Kim E."/>
            <person name="Lykidis A."/>
            <person name="Lapidus A.L."/>
            <person name="McDonnald E."/>
            <person name="Rohlin L."/>
            <person name="Culley D.E."/>
            <person name="Gunsalus R."/>
            <person name="McInerney M.J."/>
        </authorList>
    </citation>
    <scope>NUCLEOTIDE SEQUENCE [LARGE SCALE GENOMIC DNA]</scope>
    <source>
        <strain evidence="5">DSM 2245B / Goettingen</strain>
    </source>
</reference>
<evidence type="ECO:0000259" key="3">
    <source>
        <dbReference type="PROSITE" id="PS50893"/>
    </source>
</evidence>
<dbReference type="AlphaFoldDB" id="Q0B0H2"/>
<dbReference type="Proteomes" id="UP000001968">
    <property type="component" value="Chromosome"/>
</dbReference>
<dbReference type="STRING" id="335541.Swol_0180"/>
<evidence type="ECO:0000256" key="1">
    <source>
        <dbReference type="ARBA" id="ARBA00022741"/>
    </source>
</evidence>
<dbReference type="PANTHER" id="PTHR43038">
    <property type="entry name" value="ATP-BINDING CASSETTE, SUB-FAMILY H, MEMBER 1"/>
    <property type="match status" value="1"/>
</dbReference>
<sequence>MEEQAKLVEVKDLVQKFLLKRVLDGISFNLLSGEALGIFGLRGSGKTALLHILAGVERFSSGQVEVLGCDIRKDQSFKQGIGLVTQEPSLFQDLNVLENLDFIASLKNAGPPDIERVILQLELKDYLRYPVNSLEAGVYQRLSLACAILNSPRLLILDEVIKDIDIYSRHLILQGLEPFLASGGGVICGFSNIEMSAYFNHVAWLEKRQMEILSSGEARDKWIQLLESFKKPGDWDAE</sequence>
<dbReference type="HOGENOM" id="CLU_000604_1_2_9"/>
<dbReference type="InterPro" id="IPR003439">
    <property type="entry name" value="ABC_transporter-like_ATP-bd"/>
</dbReference>